<dbReference type="AlphaFoldDB" id="A0A9N9T6I9"/>
<feature type="region of interest" description="Disordered" evidence="1">
    <location>
        <begin position="16"/>
        <end position="40"/>
    </location>
</feature>
<dbReference type="Pfam" id="PF07841">
    <property type="entry name" value="DM4_12"/>
    <property type="match status" value="1"/>
</dbReference>
<dbReference type="Proteomes" id="UP001153709">
    <property type="component" value="Chromosome 7"/>
</dbReference>
<dbReference type="EMBL" id="OU898282">
    <property type="protein sequence ID" value="CAG9837932.1"/>
    <property type="molecule type" value="Genomic_DNA"/>
</dbReference>
<proteinExistence type="predicted"/>
<name>A0A9N9T6I9_DIABA</name>
<feature type="region of interest" description="Disordered" evidence="1">
    <location>
        <begin position="85"/>
        <end position="112"/>
    </location>
</feature>
<evidence type="ECO:0000313" key="2">
    <source>
        <dbReference type="EMBL" id="CAG9837932.1"/>
    </source>
</evidence>
<sequence>MIPSIFITFKNFNNNSSTTISDNENRSNDENHTVGIDTNIFPSDYSDNDLKYVSSGSINNLDNENESKDNNNTVDINTNIFPATYSDDDPNYVPSESEAENENLNLSDNKTSNVSLDRLSSKRKQKNKLNKKLISILFRAFEPSNRYYESNLPDYRSKHQNFSKPERKESKESRFGIIPISTTSYGSNGNGVQYGTGNVGYTISPMKIDIGGVALGAILGLGLVLIIPKIANIVGGGGGYGGYRSLETEMSSVTDVLARIDNSLEQHNIDSSSCIQRTICSYVNSAQKNIKNGEATGVDEFITSLTNNTLLSYMLDGTAVKEAAETGKANDEGQCNNKYPKCPLTKDNVLKVLGSLIPA</sequence>
<organism evidence="2 3">
    <name type="scientific">Diabrotica balteata</name>
    <name type="common">Banded cucumber beetle</name>
    <dbReference type="NCBI Taxonomy" id="107213"/>
    <lineage>
        <taxon>Eukaryota</taxon>
        <taxon>Metazoa</taxon>
        <taxon>Ecdysozoa</taxon>
        <taxon>Arthropoda</taxon>
        <taxon>Hexapoda</taxon>
        <taxon>Insecta</taxon>
        <taxon>Pterygota</taxon>
        <taxon>Neoptera</taxon>
        <taxon>Endopterygota</taxon>
        <taxon>Coleoptera</taxon>
        <taxon>Polyphaga</taxon>
        <taxon>Cucujiformia</taxon>
        <taxon>Chrysomeloidea</taxon>
        <taxon>Chrysomelidae</taxon>
        <taxon>Galerucinae</taxon>
        <taxon>Diabroticina</taxon>
        <taxon>Diabroticites</taxon>
        <taxon>Diabrotica</taxon>
    </lineage>
</organism>
<evidence type="ECO:0000256" key="1">
    <source>
        <dbReference type="SAM" id="MobiDB-lite"/>
    </source>
</evidence>
<dbReference type="OrthoDB" id="6356735at2759"/>
<feature type="compositionally biased region" description="Basic and acidic residues" evidence="1">
    <location>
        <begin position="23"/>
        <end position="32"/>
    </location>
</feature>
<dbReference type="InterPro" id="IPR006631">
    <property type="entry name" value="DM4_12"/>
</dbReference>
<accession>A0A9N9T6I9</accession>
<protein>
    <submittedName>
        <fullName evidence="2">Uncharacterized protein</fullName>
    </submittedName>
</protein>
<reference evidence="2" key="1">
    <citation type="submission" date="2022-01" db="EMBL/GenBank/DDBJ databases">
        <authorList>
            <person name="King R."/>
        </authorList>
    </citation>
    <scope>NUCLEOTIDE SEQUENCE</scope>
</reference>
<evidence type="ECO:0000313" key="3">
    <source>
        <dbReference type="Proteomes" id="UP001153709"/>
    </source>
</evidence>
<gene>
    <name evidence="2" type="ORF">DIABBA_LOCUS10877</name>
</gene>
<keyword evidence="3" id="KW-1185">Reference proteome</keyword>